<feature type="compositionally biased region" description="Polar residues" evidence="15">
    <location>
        <begin position="416"/>
        <end position="451"/>
    </location>
</feature>
<comment type="catalytic activity">
    <reaction evidence="1">
        <text>Exonucleolytic cleavage of poly(A) to 5'-AMP.</text>
        <dbReference type="EC" id="3.1.13.4"/>
    </reaction>
</comment>
<keyword evidence="17" id="KW-1185">Reference proteome</keyword>
<evidence type="ECO:0000256" key="8">
    <source>
        <dbReference type="ARBA" id="ARBA00022723"/>
    </source>
</evidence>
<keyword evidence="8" id="KW-0479">Metal-binding</keyword>
<comment type="similarity">
    <text evidence="4">Belongs to the CAF1 family.</text>
</comment>
<dbReference type="GO" id="GO:0046872">
    <property type="term" value="F:metal ion binding"/>
    <property type="evidence" value="ECO:0007669"/>
    <property type="project" value="UniProtKB-KW"/>
</dbReference>
<comment type="caution">
    <text evidence="16">The sequence shown here is derived from an EMBL/GenBank/DDBJ whole genome shotgun (WGS) entry which is preliminary data.</text>
</comment>
<keyword evidence="7" id="KW-0540">Nuclease</keyword>
<evidence type="ECO:0000256" key="10">
    <source>
        <dbReference type="ARBA" id="ARBA00022839"/>
    </source>
</evidence>
<dbReference type="PANTHER" id="PTHR10797">
    <property type="entry name" value="CCR4-NOT TRANSCRIPTION COMPLEX SUBUNIT"/>
    <property type="match status" value="1"/>
</dbReference>
<organism evidence="16 17">
    <name type="scientific">Calycina marina</name>
    <dbReference type="NCBI Taxonomy" id="1763456"/>
    <lineage>
        <taxon>Eukaryota</taxon>
        <taxon>Fungi</taxon>
        <taxon>Dikarya</taxon>
        <taxon>Ascomycota</taxon>
        <taxon>Pezizomycotina</taxon>
        <taxon>Leotiomycetes</taxon>
        <taxon>Helotiales</taxon>
        <taxon>Pezizellaceae</taxon>
        <taxon>Calycina</taxon>
    </lineage>
</organism>
<evidence type="ECO:0000256" key="15">
    <source>
        <dbReference type="SAM" id="MobiDB-lite"/>
    </source>
</evidence>
<gene>
    <name evidence="16" type="ORF">BJ878DRAFT_261691</name>
</gene>
<accession>A0A9P7YX73</accession>
<evidence type="ECO:0000313" key="17">
    <source>
        <dbReference type="Proteomes" id="UP000887226"/>
    </source>
</evidence>
<feature type="compositionally biased region" description="Gly residues" evidence="15">
    <location>
        <begin position="52"/>
        <end position="62"/>
    </location>
</feature>
<evidence type="ECO:0000256" key="3">
    <source>
        <dbReference type="ARBA" id="ARBA00004496"/>
    </source>
</evidence>
<keyword evidence="12" id="KW-0805">Transcription regulation</keyword>
<dbReference type="OrthoDB" id="1164111at2759"/>
<dbReference type="InterPro" id="IPR012337">
    <property type="entry name" value="RNaseH-like_sf"/>
</dbReference>
<evidence type="ECO:0000256" key="13">
    <source>
        <dbReference type="ARBA" id="ARBA00023163"/>
    </source>
</evidence>
<dbReference type="AlphaFoldDB" id="A0A9P7YX73"/>
<evidence type="ECO:0000256" key="12">
    <source>
        <dbReference type="ARBA" id="ARBA00023015"/>
    </source>
</evidence>
<evidence type="ECO:0000256" key="4">
    <source>
        <dbReference type="ARBA" id="ARBA00008372"/>
    </source>
</evidence>
<dbReference type="GO" id="GO:0005737">
    <property type="term" value="C:cytoplasm"/>
    <property type="evidence" value="ECO:0007669"/>
    <property type="project" value="UniProtKB-SubCell"/>
</dbReference>
<evidence type="ECO:0000256" key="11">
    <source>
        <dbReference type="ARBA" id="ARBA00022884"/>
    </source>
</evidence>
<dbReference type="EC" id="3.1.13.4" evidence="5"/>
<dbReference type="Proteomes" id="UP000887226">
    <property type="component" value="Unassembled WGS sequence"/>
</dbReference>
<keyword evidence="6" id="KW-0963">Cytoplasm</keyword>
<keyword evidence="11" id="KW-0694">RNA-binding</keyword>
<keyword evidence="13" id="KW-0804">Transcription</keyword>
<name>A0A9P7YX73_9HELO</name>
<reference evidence="16" key="1">
    <citation type="journal article" date="2021" name="IMA Fungus">
        <title>Genomic characterization of three marine fungi, including Emericellopsis atlantica sp. nov. with signatures of a generalist lifestyle and marine biomass degradation.</title>
        <authorList>
            <person name="Hagestad O.C."/>
            <person name="Hou L."/>
            <person name="Andersen J.H."/>
            <person name="Hansen E.H."/>
            <person name="Altermark B."/>
            <person name="Li C."/>
            <person name="Kuhnert E."/>
            <person name="Cox R.J."/>
            <person name="Crous P.W."/>
            <person name="Spatafora J.W."/>
            <person name="Lail K."/>
            <person name="Amirebrahimi M."/>
            <person name="Lipzen A."/>
            <person name="Pangilinan J."/>
            <person name="Andreopoulos W."/>
            <person name="Hayes R.D."/>
            <person name="Ng V."/>
            <person name="Grigoriev I.V."/>
            <person name="Jackson S.A."/>
            <person name="Sutton T.D.S."/>
            <person name="Dobson A.D.W."/>
            <person name="Rama T."/>
        </authorList>
    </citation>
    <scope>NUCLEOTIDE SEQUENCE</scope>
    <source>
        <strain evidence="16">TRa3180A</strain>
    </source>
</reference>
<dbReference type="Pfam" id="PF04857">
    <property type="entry name" value="CAF1"/>
    <property type="match status" value="2"/>
</dbReference>
<keyword evidence="10" id="KW-0269">Exonuclease</keyword>
<dbReference type="GO" id="GO:0003723">
    <property type="term" value="F:RNA binding"/>
    <property type="evidence" value="ECO:0007669"/>
    <property type="project" value="UniProtKB-KW"/>
</dbReference>
<feature type="region of interest" description="Disordered" evidence="15">
    <location>
        <begin position="1"/>
        <end position="62"/>
    </location>
</feature>
<evidence type="ECO:0000256" key="1">
    <source>
        <dbReference type="ARBA" id="ARBA00001663"/>
    </source>
</evidence>
<dbReference type="SUPFAM" id="SSF53098">
    <property type="entry name" value="Ribonuclease H-like"/>
    <property type="match status" value="1"/>
</dbReference>
<dbReference type="GO" id="GO:0030014">
    <property type="term" value="C:CCR4-NOT complex"/>
    <property type="evidence" value="ECO:0007669"/>
    <property type="project" value="InterPro"/>
</dbReference>
<dbReference type="InterPro" id="IPR036397">
    <property type="entry name" value="RNaseH_sf"/>
</dbReference>
<protein>
    <recommendedName>
        <fullName evidence="5">poly(A)-specific ribonuclease</fullName>
        <ecNumber evidence="5">3.1.13.4</ecNumber>
    </recommendedName>
</protein>
<dbReference type="InterPro" id="IPR039637">
    <property type="entry name" value="CNOT7/CNOT8/Pop2"/>
</dbReference>
<keyword evidence="14" id="KW-0539">Nucleus</keyword>
<evidence type="ECO:0000256" key="6">
    <source>
        <dbReference type="ARBA" id="ARBA00022490"/>
    </source>
</evidence>
<sequence>MPPPHHPRGGFNHPHYSQYSQQPHTAGLPPPSLSNPGFMNPISGNNPFSNGNGMGITSGFGGHGLGMPGGTGLASREAQQVFHNGRGSKIAPQARIRDVWKHNLEEEMGILRQLVQQYPYIAMDTEFPGIVARPMGNFSSSSDYHYQTLRINVDMLKIIQLGITLFTEKGELPPDSAEIFPVHGTRKRTLVQIPCTWQFNFAFSIETDMYSHASIKLLEAAGVELDRLERDGIDPNKFAAALNVSGLVMDENVTWISFHGGYDFGYLTKLLTISAMPENERQFHELMKKFFPTIYDIKFLMKRAIRQLSSGQQTPDEAKNMLLRDFESSSSLGSLATALSVPRHGVEHQAGSDSLVTGHVFFKIRARIFNSEIPNEYMGKVWGIGIPDHQHQSAPQHYHQTHNAASQNGADAYSNGAPSTPNNQRILQNPANASGVSPAVNGNHTAPTTTASMGNFSAFQFATPGR</sequence>
<keyword evidence="9" id="KW-0378">Hydrolase</keyword>
<comment type="subcellular location">
    <subcellularLocation>
        <location evidence="3">Cytoplasm</location>
    </subcellularLocation>
    <subcellularLocation>
        <location evidence="2">Nucleus</location>
    </subcellularLocation>
</comment>
<dbReference type="GO" id="GO:0004535">
    <property type="term" value="F:poly(A)-specific ribonuclease activity"/>
    <property type="evidence" value="ECO:0007669"/>
    <property type="project" value="UniProtKB-EC"/>
</dbReference>
<feature type="compositionally biased region" description="Polar residues" evidence="15">
    <location>
        <begin position="15"/>
        <end position="24"/>
    </location>
</feature>
<dbReference type="InterPro" id="IPR006941">
    <property type="entry name" value="RNase_CAF1"/>
</dbReference>
<evidence type="ECO:0000256" key="9">
    <source>
        <dbReference type="ARBA" id="ARBA00022801"/>
    </source>
</evidence>
<evidence type="ECO:0000313" key="16">
    <source>
        <dbReference type="EMBL" id="KAG9240890.1"/>
    </source>
</evidence>
<dbReference type="EMBL" id="MU254318">
    <property type="protein sequence ID" value="KAG9240890.1"/>
    <property type="molecule type" value="Genomic_DNA"/>
</dbReference>
<dbReference type="Gene3D" id="3.30.420.10">
    <property type="entry name" value="Ribonuclease H-like superfamily/Ribonuclease H"/>
    <property type="match status" value="1"/>
</dbReference>
<dbReference type="GO" id="GO:0005634">
    <property type="term" value="C:nucleus"/>
    <property type="evidence" value="ECO:0007669"/>
    <property type="project" value="UniProtKB-SubCell"/>
</dbReference>
<feature type="region of interest" description="Disordered" evidence="15">
    <location>
        <begin position="388"/>
        <end position="451"/>
    </location>
</feature>
<evidence type="ECO:0000256" key="5">
    <source>
        <dbReference type="ARBA" id="ARBA00012161"/>
    </source>
</evidence>
<evidence type="ECO:0000256" key="7">
    <source>
        <dbReference type="ARBA" id="ARBA00022722"/>
    </source>
</evidence>
<evidence type="ECO:0000256" key="14">
    <source>
        <dbReference type="ARBA" id="ARBA00023242"/>
    </source>
</evidence>
<evidence type="ECO:0000256" key="2">
    <source>
        <dbReference type="ARBA" id="ARBA00004123"/>
    </source>
</evidence>
<proteinExistence type="inferred from homology"/>
<feature type="compositionally biased region" description="Polar residues" evidence="15">
    <location>
        <begin position="34"/>
        <end position="51"/>
    </location>
</feature>